<feature type="transmembrane region" description="Helical" evidence="1">
    <location>
        <begin position="62"/>
        <end position="82"/>
    </location>
</feature>
<dbReference type="CDD" id="cd03396">
    <property type="entry name" value="PAP2_like_6"/>
    <property type="match status" value="1"/>
</dbReference>
<keyword evidence="4" id="KW-1185">Reference proteome</keyword>
<evidence type="ECO:0000256" key="1">
    <source>
        <dbReference type="SAM" id="Phobius"/>
    </source>
</evidence>
<feature type="domain" description="Phosphatidic acid phosphatase type 2/haloperoxidase" evidence="2">
    <location>
        <begin position="96"/>
        <end position="219"/>
    </location>
</feature>
<sequence length="238" mass="27315">MTLKTPFFALASFLLLLSFFILLFVFPVGGAIDLHLIQPWVSLQGTFPYKDDWFLDKLNHSYVKNLLTAVYLIFFFLWCASFKVKKLKAKRWEYGYMFWVSILCTAVVGFFKSHSAHACPWYMTHETATGFIWDFSATAGHCFPGGHASAGFALVTGYFVYRLDNKTRAWFYLFAGMVIGFAMGWAQMMRGAHFLSHNLWTAWFCIAVNLVMYAITYKRHQQAANHNAVPITTVDVVK</sequence>
<feature type="transmembrane region" description="Helical" evidence="1">
    <location>
        <begin position="94"/>
        <end position="111"/>
    </location>
</feature>
<feature type="transmembrane region" description="Helical" evidence="1">
    <location>
        <begin position="200"/>
        <end position="217"/>
    </location>
</feature>
<gene>
    <name evidence="3" type="ORF">F889_00265</name>
</gene>
<accession>N9RD59</accession>
<dbReference type="InterPro" id="IPR036938">
    <property type="entry name" value="PAP2/HPO_sf"/>
</dbReference>
<dbReference type="SUPFAM" id="SSF48317">
    <property type="entry name" value="Acid phosphatase/Vanadium-dependent haloperoxidase"/>
    <property type="match status" value="1"/>
</dbReference>
<name>N9RD59_9GAMM</name>
<dbReference type="PATRIC" id="fig|1217695.3.peg.251"/>
<keyword evidence="1" id="KW-0472">Membrane</keyword>
<dbReference type="EMBL" id="APRZ01000003">
    <property type="protein sequence ID" value="ENX36550.1"/>
    <property type="molecule type" value="Genomic_DNA"/>
</dbReference>
<keyword evidence="1" id="KW-0812">Transmembrane</keyword>
<evidence type="ECO:0000259" key="2">
    <source>
        <dbReference type="Pfam" id="PF01569"/>
    </source>
</evidence>
<dbReference type="AlphaFoldDB" id="N9RD59"/>
<proteinExistence type="predicted"/>
<feature type="transmembrane region" description="Helical" evidence="1">
    <location>
        <begin position="170"/>
        <end position="188"/>
    </location>
</feature>
<evidence type="ECO:0000313" key="4">
    <source>
        <dbReference type="Proteomes" id="UP000013009"/>
    </source>
</evidence>
<feature type="transmembrane region" description="Helical" evidence="1">
    <location>
        <begin position="131"/>
        <end position="161"/>
    </location>
</feature>
<dbReference type="InterPro" id="IPR000326">
    <property type="entry name" value="PAP2/HPO"/>
</dbReference>
<dbReference type="OrthoDB" id="7348799at2"/>
<reference evidence="3 4" key="1">
    <citation type="submission" date="2013-02" db="EMBL/GenBank/DDBJ databases">
        <title>The Genome Sequence of Acinetobacter sp. NIPH 1859.</title>
        <authorList>
            <consortium name="The Broad Institute Genome Sequencing Platform"/>
            <consortium name="The Broad Institute Genome Sequencing Center for Infectious Disease"/>
            <person name="Cerqueira G."/>
            <person name="Feldgarden M."/>
            <person name="Courvalin P."/>
            <person name="Perichon B."/>
            <person name="Grillot-Courvalin C."/>
            <person name="Clermont D."/>
            <person name="Rocha E."/>
            <person name="Yoon E.-J."/>
            <person name="Nemec A."/>
            <person name="Walker B."/>
            <person name="Young S.K."/>
            <person name="Zeng Q."/>
            <person name="Gargeya S."/>
            <person name="Fitzgerald M."/>
            <person name="Haas B."/>
            <person name="Abouelleil A."/>
            <person name="Alvarado L."/>
            <person name="Arachchi H.M."/>
            <person name="Berlin A.M."/>
            <person name="Chapman S.B."/>
            <person name="Dewar J."/>
            <person name="Goldberg J."/>
            <person name="Griggs A."/>
            <person name="Gujja S."/>
            <person name="Hansen M."/>
            <person name="Howarth C."/>
            <person name="Imamovic A."/>
            <person name="Larimer J."/>
            <person name="McCowan C."/>
            <person name="Murphy C."/>
            <person name="Neiman D."/>
            <person name="Pearson M."/>
            <person name="Priest M."/>
            <person name="Roberts A."/>
            <person name="Saif S."/>
            <person name="Shea T."/>
            <person name="Sisk P."/>
            <person name="Sykes S."/>
            <person name="Wortman J."/>
            <person name="Nusbaum C."/>
            <person name="Birren B."/>
        </authorList>
    </citation>
    <scope>NUCLEOTIDE SEQUENCE [LARGE SCALE GENOMIC DNA]</scope>
    <source>
        <strain evidence="3 4">NIPH 1859</strain>
    </source>
</reference>
<dbReference type="HOGENOM" id="CLU_070327_2_1_6"/>
<keyword evidence="1" id="KW-1133">Transmembrane helix</keyword>
<evidence type="ECO:0000313" key="3">
    <source>
        <dbReference type="EMBL" id="ENX36550.1"/>
    </source>
</evidence>
<protein>
    <recommendedName>
        <fullName evidence="2">Phosphatidic acid phosphatase type 2/haloperoxidase domain-containing protein</fullName>
    </recommendedName>
</protein>
<dbReference type="Proteomes" id="UP000013009">
    <property type="component" value="Unassembled WGS sequence"/>
</dbReference>
<organism evidence="3 4">
    <name type="scientific">Acinetobacter colistiniresistens</name>
    <dbReference type="NCBI Taxonomy" id="280145"/>
    <lineage>
        <taxon>Bacteria</taxon>
        <taxon>Pseudomonadati</taxon>
        <taxon>Pseudomonadota</taxon>
        <taxon>Gammaproteobacteria</taxon>
        <taxon>Moraxellales</taxon>
        <taxon>Moraxellaceae</taxon>
        <taxon>Acinetobacter</taxon>
    </lineage>
</organism>
<dbReference type="Pfam" id="PF01569">
    <property type="entry name" value="PAP2"/>
    <property type="match status" value="1"/>
</dbReference>
<dbReference type="RefSeq" id="WP_005269555.1">
    <property type="nucleotide sequence ID" value="NZ_KB850193.1"/>
</dbReference>
<comment type="caution">
    <text evidence="3">The sequence shown here is derived from an EMBL/GenBank/DDBJ whole genome shotgun (WGS) entry which is preliminary data.</text>
</comment>